<evidence type="ECO:0000313" key="2">
    <source>
        <dbReference type="Proteomes" id="UP001569151"/>
    </source>
</evidence>
<dbReference type="Proteomes" id="UP001569151">
    <property type="component" value="Unassembled WGS sequence"/>
</dbReference>
<comment type="caution">
    <text evidence="1">The sequence shown here is derived from an EMBL/GenBank/DDBJ whole genome shotgun (WGS) entry which is preliminary data.</text>
</comment>
<sequence length="145" mass="16435">MKAKIEFEKVWFDEDIVELKILVCNGRSMFTNKVYVGSNELELLYKQLEAFKTAYYGGLEDITFGAFGVEYASGAFHARLHFPKPGLLYISTKQQSKFFEFKGRHEASEANMYLSTEPALFDNFLLELKSLSTSSIGGKAELICT</sequence>
<gene>
    <name evidence="1" type="ORF">ACED39_24055</name>
</gene>
<proteinExistence type="predicted"/>
<dbReference type="RefSeq" id="WP_371720613.1">
    <property type="nucleotide sequence ID" value="NZ_JBGOOF010000081.1"/>
</dbReference>
<reference evidence="1 2" key="1">
    <citation type="submission" date="2024-06" db="EMBL/GenBank/DDBJ databases">
        <authorList>
            <person name="Steensen K."/>
            <person name="Seneca J."/>
            <person name="Bartlau N."/>
            <person name="Yu A.X."/>
            <person name="Polz M.F."/>
        </authorList>
    </citation>
    <scope>NUCLEOTIDE SEQUENCE [LARGE SCALE GENOMIC DNA]</scope>
    <source>
        <strain evidence="1 2">1F146</strain>
    </source>
</reference>
<organism evidence="1 2">
    <name type="scientific">Vibrio bivalvicida</name>
    <dbReference type="NCBI Taxonomy" id="1276888"/>
    <lineage>
        <taxon>Bacteria</taxon>
        <taxon>Pseudomonadati</taxon>
        <taxon>Pseudomonadota</taxon>
        <taxon>Gammaproteobacteria</taxon>
        <taxon>Vibrionales</taxon>
        <taxon>Vibrionaceae</taxon>
        <taxon>Vibrio</taxon>
        <taxon>Vibrio oreintalis group</taxon>
    </lineage>
</organism>
<protein>
    <submittedName>
        <fullName evidence="1">Uncharacterized protein</fullName>
    </submittedName>
</protein>
<dbReference type="EMBL" id="JBGOOS010000087">
    <property type="protein sequence ID" value="MEZ8211830.1"/>
    <property type="molecule type" value="Genomic_DNA"/>
</dbReference>
<accession>A0ABV4MQH9</accession>
<name>A0ABV4MQH9_9VIBR</name>
<keyword evidence="2" id="KW-1185">Reference proteome</keyword>
<evidence type="ECO:0000313" key="1">
    <source>
        <dbReference type="EMBL" id="MEZ8211830.1"/>
    </source>
</evidence>